<keyword evidence="1" id="KW-0812">Transmembrane</keyword>
<dbReference type="RefSeq" id="WP_016897347.1">
    <property type="nucleotide sequence ID" value="NZ_CANSXX010000003.1"/>
</dbReference>
<dbReference type="Proteomes" id="UP000067698">
    <property type="component" value="Chromosome"/>
</dbReference>
<reference evidence="3 6" key="3">
    <citation type="submission" date="2020-10" db="EMBL/GenBank/DDBJ databases">
        <title>Plasmid carrying two tetracycline resistance determinant.</title>
        <authorList>
            <person name="Yang Q."/>
        </authorList>
    </citation>
    <scope>NUCLEOTIDE SEQUENCE [LARGE SCALE GENOMIC DNA]</scope>
    <source>
        <strain evidence="3 6">T43</strain>
    </source>
</reference>
<dbReference type="InterPro" id="IPR018730">
    <property type="entry name" value="DUF2273"/>
</dbReference>
<evidence type="ECO:0000313" key="2">
    <source>
        <dbReference type="EMBL" id="AMB97500.1"/>
    </source>
</evidence>
<dbReference type="EMBL" id="CP014162">
    <property type="protein sequence ID" value="AMB97500.1"/>
    <property type="molecule type" value="Genomic_DNA"/>
</dbReference>
<reference evidence="5" key="2">
    <citation type="submission" date="2016-01" db="EMBL/GenBank/DDBJ databases">
        <title>Six Aerococcus type strain genome sequencing and assembly using PacBio and Illumina Hiseq.</title>
        <authorList>
            <person name="Carkaci D."/>
            <person name="Dargis R."/>
            <person name="Nielsen X.C."/>
            <person name="Skovgaard O."/>
            <person name="Fuursted K."/>
            <person name="Christensen J.J."/>
        </authorList>
    </citation>
    <scope>NUCLEOTIDE SEQUENCE [LARGE SCALE GENOMIC DNA]</scope>
    <source>
        <strain evidence="5">CCUG28094</strain>
    </source>
</reference>
<gene>
    <name evidence="2" type="ORF">AWM74_04265</name>
    <name evidence="3" type="ORF">IMX20_09130</name>
    <name evidence="4" type="ORF">PML80_09590</name>
</gene>
<sequence>MSERNKREERAIWRQYKGRIIGLLSAFIFALLWVVFNFGTALLVFIIAAVGFIVGAYFDGEVDLRAWLRFFMK</sequence>
<feature type="transmembrane region" description="Helical" evidence="1">
    <location>
        <begin position="20"/>
        <end position="36"/>
    </location>
</feature>
<evidence type="ECO:0000313" key="3">
    <source>
        <dbReference type="EMBL" id="QOQ79112.1"/>
    </source>
</evidence>
<dbReference type="EMBL" id="CP116590">
    <property type="protein sequence ID" value="WCG37742.1"/>
    <property type="molecule type" value="Genomic_DNA"/>
</dbReference>
<dbReference type="Pfam" id="PF10031">
    <property type="entry name" value="DUF2273"/>
    <property type="match status" value="1"/>
</dbReference>
<protein>
    <submittedName>
        <fullName evidence="3">DUF2273 domain-containing protein</fullName>
    </submittedName>
</protein>
<accession>A0A0U4XYV5</accession>
<name>A0A0U4XYV5_9LACT</name>
<dbReference type="Proteomes" id="UP001179483">
    <property type="component" value="Chromosome"/>
</dbReference>
<evidence type="ECO:0000313" key="6">
    <source>
        <dbReference type="Proteomes" id="UP000595091"/>
    </source>
</evidence>
<keyword evidence="1" id="KW-0472">Membrane</keyword>
<keyword evidence="1" id="KW-1133">Transmembrane helix</keyword>
<evidence type="ECO:0000313" key="5">
    <source>
        <dbReference type="Proteomes" id="UP000067698"/>
    </source>
</evidence>
<reference evidence="2 5" key="1">
    <citation type="journal article" date="2016" name="Genome Announc.">
        <title>Complete Genome Sequences of Aerococcus christensenii CCUG 28831T, Aerococcus sanguinicola CCUG 43001T, Aerococcus urinae CCUG 36881T, Aerococcus urinaeequi CCUG 28094T, Aerococcus urinaehominis CCUG 42038 BT, and Aerococcus viridans CCUG 4311T.</title>
        <authorList>
            <person name="Carkaci D."/>
            <person name="Dargis R."/>
            <person name="Nielsen X.C."/>
            <person name="Skovgaard O."/>
            <person name="Fuursted K."/>
            <person name="Christensen J.J."/>
        </authorList>
    </citation>
    <scope>NUCLEOTIDE SEQUENCE [LARGE SCALE GENOMIC DNA]</scope>
    <source>
        <strain evidence="2 5">CCUG28094</strain>
    </source>
</reference>
<organism evidence="2 5">
    <name type="scientific">Aerococcus urinaeequi</name>
    <dbReference type="NCBI Taxonomy" id="51665"/>
    <lineage>
        <taxon>Bacteria</taxon>
        <taxon>Bacillati</taxon>
        <taxon>Bacillota</taxon>
        <taxon>Bacilli</taxon>
        <taxon>Lactobacillales</taxon>
        <taxon>Aerococcaceae</taxon>
        <taxon>Aerococcus</taxon>
    </lineage>
</organism>
<dbReference type="EMBL" id="CP063065">
    <property type="protein sequence ID" value="QOQ79112.1"/>
    <property type="molecule type" value="Genomic_DNA"/>
</dbReference>
<dbReference type="AlphaFoldDB" id="A0A0U4XYV5"/>
<dbReference type="GeneID" id="92866764"/>
<dbReference type="OrthoDB" id="2134890at2"/>
<dbReference type="KEGG" id="aui:APT62_00380"/>
<proteinExistence type="predicted"/>
<evidence type="ECO:0000313" key="4">
    <source>
        <dbReference type="EMBL" id="WCG37742.1"/>
    </source>
</evidence>
<evidence type="ECO:0000256" key="1">
    <source>
        <dbReference type="SAM" id="Phobius"/>
    </source>
</evidence>
<reference evidence="4" key="4">
    <citation type="submission" date="2023-01" db="EMBL/GenBank/DDBJ databases">
        <title>Oxazolidinone resistance genes in florfenicol resistant enterococci from beef cattle and veal calves at slaughter.</title>
        <authorList>
            <person name="Biggel M."/>
        </authorList>
    </citation>
    <scope>NUCLEOTIDE SEQUENCE</scope>
    <source>
        <strain evidence="4">K79-1</strain>
    </source>
</reference>
<dbReference type="Proteomes" id="UP000595091">
    <property type="component" value="Chromosome"/>
</dbReference>